<feature type="region of interest" description="Disordered" evidence="1">
    <location>
        <begin position="34"/>
        <end position="69"/>
    </location>
</feature>
<evidence type="ECO:0000256" key="1">
    <source>
        <dbReference type="SAM" id="MobiDB-lite"/>
    </source>
</evidence>
<protein>
    <submittedName>
        <fullName evidence="2">Uncharacterized protein</fullName>
    </submittedName>
</protein>
<dbReference type="AlphaFoldDB" id="A0A834PCF5"/>
<comment type="caution">
    <text evidence="2">The sequence shown here is derived from an EMBL/GenBank/DDBJ whole genome shotgun (WGS) entry which is preliminary data.</text>
</comment>
<dbReference type="Proteomes" id="UP000600918">
    <property type="component" value="Unassembled WGS sequence"/>
</dbReference>
<reference evidence="2" key="1">
    <citation type="journal article" date="2020" name="G3 (Bethesda)">
        <title>High-Quality Assemblies for Three Invasive Social Wasps from the &lt;i&gt;Vespula&lt;/i&gt; Genus.</title>
        <authorList>
            <person name="Harrop T.W.R."/>
            <person name="Guhlin J."/>
            <person name="McLaughlin G.M."/>
            <person name="Permina E."/>
            <person name="Stockwell P."/>
            <person name="Gilligan J."/>
            <person name="Le Lec M.F."/>
            <person name="Gruber M.A.M."/>
            <person name="Quinn O."/>
            <person name="Lovegrove M."/>
            <person name="Duncan E.J."/>
            <person name="Remnant E.J."/>
            <person name="Van Eeckhoven J."/>
            <person name="Graham B."/>
            <person name="Knapp R.A."/>
            <person name="Langford K.W."/>
            <person name="Kronenberg Z."/>
            <person name="Press M.O."/>
            <person name="Eacker S.M."/>
            <person name="Wilson-Rankin E.E."/>
            <person name="Purcell J."/>
            <person name="Lester P.J."/>
            <person name="Dearden P.K."/>
        </authorList>
    </citation>
    <scope>NUCLEOTIDE SEQUENCE</scope>
    <source>
        <strain evidence="2">Volc-1</strain>
    </source>
</reference>
<organism evidence="2 3">
    <name type="scientific">Vespula pensylvanica</name>
    <name type="common">Western yellow jacket</name>
    <name type="synonym">Wasp</name>
    <dbReference type="NCBI Taxonomy" id="30213"/>
    <lineage>
        <taxon>Eukaryota</taxon>
        <taxon>Metazoa</taxon>
        <taxon>Ecdysozoa</taxon>
        <taxon>Arthropoda</taxon>
        <taxon>Hexapoda</taxon>
        <taxon>Insecta</taxon>
        <taxon>Pterygota</taxon>
        <taxon>Neoptera</taxon>
        <taxon>Endopterygota</taxon>
        <taxon>Hymenoptera</taxon>
        <taxon>Apocrita</taxon>
        <taxon>Aculeata</taxon>
        <taxon>Vespoidea</taxon>
        <taxon>Vespidae</taxon>
        <taxon>Vespinae</taxon>
        <taxon>Vespula</taxon>
    </lineage>
</organism>
<gene>
    <name evidence="2" type="ORF">H0235_003624</name>
</gene>
<keyword evidence="3" id="KW-1185">Reference proteome</keyword>
<evidence type="ECO:0000313" key="2">
    <source>
        <dbReference type="EMBL" id="KAF7435433.1"/>
    </source>
</evidence>
<sequence>MERKELAYVQRHPPRVTLTDFAEANVIRGSYGLCGAEEEEEEEEEDEEEEEEEEEEASLAFTRQPTEDN</sequence>
<evidence type="ECO:0000313" key="3">
    <source>
        <dbReference type="Proteomes" id="UP000600918"/>
    </source>
</evidence>
<feature type="compositionally biased region" description="Acidic residues" evidence="1">
    <location>
        <begin position="36"/>
        <end position="57"/>
    </location>
</feature>
<name>A0A834PCF5_VESPE</name>
<dbReference type="EMBL" id="JACSDY010000002">
    <property type="protein sequence ID" value="KAF7435433.1"/>
    <property type="molecule type" value="Genomic_DNA"/>
</dbReference>
<proteinExistence type="predicted"/>
<accession>A0A834PCF5</accession>